<sequence length="97" mass="10908">MSIRRELRQRDDVEVTILDALADRREEGMTVFELRSHVDVDIDELERGLANLKSDGLVDAESNGHRTVILVDDRAIPDEPVTEDASILDAILERLGL</sequence>
<dbReference type="STRING" id="1604004.HLASA_0367"/>
<evidence type="ECO:0000313" key="2">
    <source>
        <dbReference type="EMBL" id="ALG81276.1"/>
    </source>
</evidence>
<dbReference type="PATRIC" id="fig|1604004.4.peg.388"/>
<dbReference type="SUPFAM" id="SSF46785">
    <property type="entry name" value="Winged helix' DNA-binding domain"/>
    <property type="match status" value="1"/>
</dbReference>
<dbReference type="EMBL" id="CP011564">
    <property type="protein sequence ID" value="ALG81276.1"/>
    <property type="molecule type" value="Genomic_DNA"/>
</dbReference>
<dbReference type="Proteomes" id="UP000069906">
    <property type="component" value="Chromosome"/>
</dbReference>
<gene>
    <name evidence="2" type="ORF">HLASA_0367</name>
    <name evidence="1" type="ORF">HLASF_0368</name>
</gene>
<evidence type="ECO:0008006" key="5">
    <source>
        <dbReference type="Google" id="ProtNLM"/>
    </source>
</evidence>
<reference evidence="1 4" key="1">
    <citation type="journal article" date="2015" name="ISME J.">
        <title>Elemental sulfur and acetate can support life of a novel strictly anaerobic haloarchaeon.</title>
        <authorList>
            <person name="Sorokin D.Y."/>
            <person name="Kublanov I.V."/>
            <person name="Gavrilov S.N."/>
            <person name="Rojo D."/>
            <person name="Roman P."/>
            <person name="Golyshin P.N."/>
            <person name="Slepak V.Z."/>
            <person name="Smedile F."/>
            <person name="Ferrer M."/>
            <person name="Messina E."/>
            <person name="La Cono V."/>
            <person name="Yakimov M.M."/>
        </authorList>
    </citation>
    <scope>NUCLEOTIDE SEQUENCE [LARGE SCALE GENOMIC DNA]</scope>
    <source>
        <strain evidence="1 4">HSR2</strain>
    </source>
</reference>
<keyword evidence="4" id="KW-1185">Reference proteome</keyword>
<dbReference type="GeneID" id="26009736"/>
<dbReference type="OrthoDB" id="306709at2157"/>
<dbReference type="KEGG" id="hsf:HLASA_0367"/>
<dbReference type="Pfam" id="PF20024">
    <property type="entry name" value="DUF6432"/>
    <property type="match status" value="1"/>
</dbReference>
<reference evidence="2 3" key="3">
    <citation type="journal article" date="2016" name="Stand. Genomic Sci.">
        <title>Complete genome sequence of 'Halanaeroarchaeum sulfurireducens' M27-SA2, a sulfur-reducing and acetate-oxidizing haloarchaeon from the deep-sea hypersaline anoxic lake Medee.</title>
        <authorList>
            <person name="Messina E."/>
            <person name="Sorokin D.Y."/>
            <person name="Kublanov I.V."/>
            <person name="Toshchakov S."/>
            <person name="Lopatina A."/>
            <person name="Arcadi E."/>
            <person name="Smedile F."/>
            <person name="La Spada G."/>
            <person name="La Cono V."/>
            <person name="Yakimov M.M."/>
        </authorList>
    </citation>
    <scope>NUCLEOTIDE SEQUENCE [LARGE SCALE GENOMIC DNA]</scope>
    <source>
        <strain evidence="2 3">M27-SA2</strain>
    </source>
</reference>
<dbReference type="Proteomes" id="UP000060390">
    <property type="component" value="Chromosome"/>
</dbReference>
<evidence type="ECO:0000313" key="1">
    <source>
        <dbReference type="EMBL" id="AKH96874.1"/>
    </source>
</evidence>
<organism evidence="1 4">
    <name type="scientific">Halanaeroarchaeum sulfurireducens</name>
    <dbReference type="NCBI Taxonomy" id="1604004"/>
    <lineage>
        <taxon>Archaea</taxon>
        <taxon>Methanobacteriati</taxon>
        <taxon>Methanobacteriota</taxon>
        <taxon>Stenosarchaea group</taxon>
        <taxon>Halobacteria</taxon>
        <taxon>Halobacteriales</taxon>
        <taxon>Halobacteriaceae</taxon>
        <taxon>Halanaeroarchaeum</taxon>
    </lineage>
</organism>
<dbReference type="InterPro" id="IPR036390">
    <property type="entry name" value="WH_DNA-bd_sf"/>
</dbReference>
<dbReference type="InterPro" id="IPR036388">
    <property type="entry name" value="WH-like_DNA-bd_sf"/>
</dbReference>
<dbReference type="AlphaFoldDB" id="A0A0F7PB62"/>
<reference evidence="3" key="2">
    <citation type="submission" date="2015-05" db="EMBL/GenBank/DDBJ databases">
        <title>Complete genome sequence of Halanaeroarchaeum sulfurireducens type strain M27-SA2, a sulfate-reducer haloarchaeon from marine anoxic lake Medee.</title>
        <authorList>
            <person name="Messina E."/>
            <person name="Kublanov I.V."/>
            <person name="Toshchakov S."/>
            <person name="Arcadi E."/>
            <person name="La Spada G."/>
            <person name="La Cono V."/>
            <person name="Yakimov M.M."/>
        </authorList>
    </citation>
    <scope>NUCLEOTIDE SEQUENCE [LARGE SCALE GENOMIC DNA]</scope>
    <source>
        <strain evidence="3">M27-SA2</strain>
    </source>
</reference>
<name>A0A0F7PB62_9EURY</name>
<evidence type="ECO:0000313" key="4">
    <source>
        <dbReference type="Proteomes" id="UP000069906"/>
    </source>
</evidence>
<evidence type="ECO:0000313" key="3">
    <source>
        <dbReference type="Proteomes" id="UP000060390"/>
    </source>
</evidence>
<protein>
    <recommendedName>
        <fullName evidence="5">MarR family transcriptional regulator</fullName>
    </recommendedName>
</protein>
<dbReference type="EMBL" id="CP008874">
    <property type="protein sequence ID" value="AKH96874.1"/>
    <property type="molecule type" value="Genomic_DNA"/>
</dbReference>
<proteinExistence type="predicted"/>
<dbReference type="HOGENOM" id="CLU_2327337_0_0_2"/>
<dbReference type="KEGG" id="hsu:HLASF_0368"/>
<accession>A0A0F7PB62</accession>
<dbReference type="Gene3D" id="1.10.10.10">
    <property type="entry name" value="Winged helix-like DNA-binding domain superfamily/Winged helix DNA-binding domain"/>
    <property type="match status" value="1"/>
</dbReference>
<dbReference type="RefSeq" id="WP_050047698.1">
    <property type="nucleotide sequence ID" value="NZ_CP008874.1"/>
</dbReference>
<dbReference type="InterPro" id="IPR045490">
    <property type="entry name" value="DUF6432"/>
</dbReference>